<dbReference type="PANTHER" id="PTHR11552:SF147">
    <property type="entry name" value="CHOLINE DEHYDROGENASE, MITOCHONDRIAL"/>
    <property type="match status" value="1"/>
</dbReference>
<evidence type="ECO:0000313" key="6">
    <source>
        <dbReference type="EMBL" id="CAG9094340.1"/>
    </source>
</evidence>
<name>A0A8S4DBK9_PLUXY</name>
<comment type="caution">
    <text evidence="6">The sequence shown here is derived from an EMBL/GenBank/DDBJ whole genome shotgun (WGS) entry which is preliminary data.</text>
</comment>
<keyword evidence="7" id="KW-1185">Reference proteome</keyword>
<evidence type="ECO:0000259" key="5">
    <source>
        <dbReference type="Pfam" id="PF00732"/>
    </source>
</evidence>
<evidence type="ECO:0000256" key="4">
    <source>
        <dbReference type="ARBA" id="ARBA00022827"/>
    </source>
</evidence>
<dbReference type="AlphaFoldDB" id="A0A8S4DBK9"/>
<gene>
    <name evidence="6" type="ORF">PLXY2_LOCUS1192</name>
</gene>
<evidence type="ECO:0000256" key="2">
    <source>
        <dbReference type="ARBA" id="ARBA00010790"/>
    </source>
</evidence>
<evidence type="ECO:0000256" key="3">
    <source>
        <dbReference type="ARBA" id="ARBA00022630"/>
    </source>
</evidence>
<accession>A0A8S4DBK9</accession>
<evidence type="ECO:0000313" key="7">
    <source>
        <dbReference type="Proteomes" id="UP000653454"/>
    </source>
</evidence>
<sequence>MLIGALGALGSIIYTFLIRIGANLSQVPYLLEATKYEFELPRVRIQDGATFDFIVVGAGSAGAVVASRLSELPECRVLLLEAGAEPPLLSVVPGLLALLARSEYDWNYFTVNDGYSSQGQIGGSIPYNRGKMIGGSSSNNYMMYVRGNPEDYNSWADAGFEGWDWDTVLPYFKKSENLQVSDVMQNRTLADYHNTRGPMKVSRPEHERTQETKLEALLQSLSEIGIETLEDYNGPEQLGASVSVF</sequence>
<keyword evidence="4" id="KW-0274">FAD</keyword>
<dbReference type="GO" id="GO:0016614">
    <property type="term" value="F:oxidoreductase activity, acting on CH-OH group of donors"/>
    <property type="evidence" value="ECO:0007669"/>
    <property type="project" value="InterPro"/>
</dbReference>
<keyword evidence="3" id="KW-0285">Flavoprotein</keyword>
<protein>
    <submittedName>
        <fullName evidence="6">(diamondback moth) hypothetical protein</fullName>
    </submittedName>
</protein>
<comment type="cofactor">
    <cofactor evidence="1">
        <name>FAD</name>
        <dbReference type="ChEBI" id="CHEBI:57692"/>
    </cofactor>
</comment>
<comment type="similarity">
    <text evidence="2">Belongs to the GMC oxidoreductase family.</text>
</comment>
<dbReference type="Gene3D" id="3.30.560.10">
    <property type="entry name" value="Glucose Oxidase, domain 3"/>
    <property type="match status" value="1"/>
</dbReference>
<dbReference type="InterPro" id="IPR036188">
    <property type="entry name" value="FAD/NAD-bd_sf"/>
</dbReference>
<proteinExistence type="inferred from homology"/>
<dbReference type="SUPFAM" id="SSF51905">
    <property type="entry name" value="FAD/NAD(P)-binding domain"/>
    <property type="match status" value="1"/>
</dbReference>
<dbReference type="EMBL" id="CAJHNJ030000003">
    <property type="protein sequence ID" value="CAG9094340.1"/>
    <property type="molecule type" value="Genomic_DNA"/>
</dbReference>
<reference evidence="6" key="1">
    <citation type="submission" date="2020-11" db="EMBL/GenBank/DDBJ databases">
        <authorList>
            <person name="Whiteford S."/>
        </authorList>
    </citation>
    <scope>NUCLEOTIDE SEQUENCE</scope>
</reference>
<dbReference type="Gene3D" id="3.50.50.60">
    <property type="entry name" value="FAD/NAD(P)-binding domain"/>
    <property type="match status" value="1"/>
</dbReference>
<dbReference type="InterPro" id="IPR000172">
    <property type="entry name" value="GMC_OxRdtase_N"/>
</dbReference>
<dbReference type="Proteomes" id="UP000653454">
    <property type="component" value="Unassembled WGS sequence"/>
</dbReference>
<feature type="domain" description="Glucose-methanol-choline oxidoreductase N-terminal" evidence="5">
    <location>
        <begin position="51"/>
        <end position="240"/>
    </location>
</feature>
<dbReference type="PANTHER" id="PTHR11552">
    <property type="entry name" value="GLUCOSE-METHANOL-CHOLINE GMC OXIDOREDUCTASE"/>
    <property type="match status" value="1"/>
</dbReference>
<organism evidence="6 7">
    <name type="scientific">Plutella xylostella</name>
    <name type="common">Diamondback moth</name>
    <name type="synonym">Plutella maculipennis</name>
    <dbReference type="NCBI Taxonomy" id="51655"/>
    <lineage>
        <taxon>Eukaryota</taxon>
        <taxon>Metazoa</taxon>
        <taxon>Ecdysozoa</taxon>
        <taxon>Arthropoda</taxon>
        <taxon>Hexapoda</taxon>
        <taxon>Insecta</taxon>
        <taxon>Pterygota</taxon>
        <taxon>Neoptera</taxon>
        <taxon>Endopterygota</taxon>
        <taxon>Lepidoptera</taxon>
        <taxon>Glossata</taxon>
        <taxon>Ditrysia</taxon>
        <taxon>Yponomeutoidea</taxon>
        <taxon>Plutellidae</taxon>
        <taxon>Plutella</taxon>
    </lineage>
</organism>
<dbReference type="Pfam" id="PF00732">
    <property type="entry name" value="GMC_oxred_N"/>
    <property type="match status" value="1"/>
</dbReference>
<evidence type="ECO:0000256" key="1">
    <source>
        <dbReference type="ARBA" id="ARBA00001974"/>
    </source>
</evidence>
<dbReference type="InterPro" id="IPR012132">
    <property type="entry name" value="GMC_OxRdtase"/>
</dbReference>
<dbReference type="GO" id="GO:0050660">
    <property type="term" value="F:flavin adenine dinucleotide binding"/>
    <property type="evidence" value="ECO:0007669"/>
    <property type="project" value="InterPro"/>
</dbReference>